<dbReference type="STRING" id="587909.SAMN05421810_11395"/>
<feature type="compositionally biased region" description="Low complexity" evidence="1">
    <location>
        <begin position="153"/>
        <end position="164"/>
    </location>
</feature>
<dbReference type="Proteomes" id="UP000198727">
    <property type="component" value="Unassembled WGS sequence"/>
</dbReference>
<feature type="region of interest" description="Disordered" evidence="1">
    <location>
        <begin position="144"/>
        <end position="195"/>
    </location>
</feature>
<evidence type="ECO:0000313" key="3">
    <source>
        <dbReference type="Proteomes" id="UP000198727"/>
    </source>
</evidence>
<gene>
    <name evidence="2" type="ORF">SAMN05421810_11395</name>
</gene>
<reference evidence="3" key="1">
    <citation type="submission" date="2016-10" db="EMBL/GenBank/DDBJ databases">
        <authorList>
            <person name="Varghese N."/>
            <person name="Submissions S."/>
        </authorList>
    </citation>
    <scope>NUCLEOTIDE SEQUENCE [LARGE SCALE GENOMIC DNA]</scope>
    <source>
        <strain evidence="3">CGMCC 4.5579</strain>
    </source>
</reference>
<dbReference type="AlphaFoldDB" id="A0A1I6AMN4"/>
<feature type="region of interest" description="Disordered" evidence="1">
    <location>
        <begin position="1"/>
        <end position="27"/>
    </location>
</feature>
<keyword evidence="3" id="KW-1185">Reference proteome</keyword>
<evidence type="ECO:0000256" key="1">
    <source>
        <dbReference type="SAM" id="MobiDB-lite"/>
    </source>
</evidence>
<feature type="region of interest" description="Disordered" evidence="1">
    <location>
        <begin position="67"/>
        <end position="95"/>
    </location>
</feature>
<organism evidence="2 3">
    <name type="scientific">Amycolatopsis arida</name>
    <dbReference type="NCBI Taxonomy" id="587909"/>
    <lineage>
        <taxon>Bacteria</taxon>
        <taxon>Bacillati</taxon>
        <taxon>Actinomycetota</taxon>
        <taxon>Actinomycetes</taxon>
        <taxon>Pseudonocardiales</taxon>
        <taxon>Pseudonocardiaceae</taxon>
        <taxon>Amycolatopsis</taxon>
    </lineage>
</organism>
<proteinExistence type="predicted"/>
<accession>A0A1I6AMN4</accession>
<feature type="compositionally biased region" description="Basic and acidic residues" evidence="1">
    <location>
        <begin position="175"/>
        <end position="195"/>
    </location>
</feature>
<protein>
    <submittedName>
        <fullName evidence="2">Uncharacterized protein</fullName>
    </submittedName>
</protein>
<evidence type="ECO:0000313" key="2">
    <source>
        <dbReference type="EMBL" id="SFQ69955.1"/>
    </source>
</evidence>
<dbReference type="EMBL" id="FOWW01000013">
    <property type="protein sequence ID" value="SFQ69955.1"/>
    <property type="molecule type" value="Genomic_DNA"/>
</dbReference>
<feature type="compositionally biased region" description="Low complexity" evidence="1">
    <location>
        <begin position="77"/>
        <end position="87"/>
    </location>
</feature>
<name>A0A1I6AMN4_9PSEU</name>
<sequence>MPRATEAPRTNGPPRWPPGGVSEVNPSSAWATARVTSSASVSWGAARCGPARRLVIDLDAAARHSRAETCMPRPAGSPRRTASAPRGSPRRRSCRLVRGCRTGTAPDRASGHGHLPFGVVAVADHQPTAVLVNLVSWLRRCRRRPRPATPQPASALSSRGRSSSKGCPETMPRPVRADPTGRADLTDGRPERDNAVRRACSRNGLCDHGGVLGEDCVRGVNHEVRALTDSAARPATPRLHCQHAHPAPVGSSWTAPFAGTE</sequence>